<organism evidence="2">
    <name type="scientific">Paraprevotella clara</name>
    <dbReference type="NCBI Taxonomy" id="454154"/>
    <lineage>
        <taxon>Bacteria</taxon>
        <taxon>Pseudomonadati</taxon>
        <taxon>Bacteroidota</taxon>
        <taxon>Bacteroidia</taxon>
        <taxon>Bacteroidales</taxon>
        <taxon>Prevotellaceae</taxon>
        <taxon>Paraprevotella</taxon>
    </lineage>
</organism>
<evidence type="ECO:0000256" key="1">
    <source>
        <dbReference type="SAM" id="SignalP"/>
    </source>
</evidence>
<name>A0A6N3CNC4_9BACT</name>
<proteinExistence type="predicted"/>
<sequence length="286" mass="32591">MKGILCRVSCVVFLMWNMPMTAQVATSVRPETWKEQLEYALKHHGEEAVKRRDGNETGFYLKGYAYRGTIDSERELEEVKSRLFSDVANTVCYYDKTHDAYDVVSVGLMRCLSGVMERPVMIDVIRGDCEKGMHAGMETIELEWCRNGNTYRSWAVAEKGGRIVFENIGCLIADMESMVQCDRDSAESEREKVFEKSCTLRNLLGMELYSYRMYCRSSFGEDGILKSVQMRAKQSSAFGWHCSADIYTEGGAIDQDAYHLCHWKNEVTPPWGSTVGESGTFTHKKE</sequence>
<accession>A0A6N3CNC4</accession>
<keyword evidence="1" id="KW-0732">Signal</keyword>
<dbReference type="RefSeq" id="WP_412442576.1">
    <property type="nucleotide sequence ID" value="NZ_CACRUT010000015.1"/>
</dbReference>
<feature type="chain" id="PRO_5026860682" evidence="1">
    <location>
        <begin position="25"/>
        <end position="286"/>
    </location>
</feature>
<feature type="signal peptide" evidence="1">
    <location>
        <begin position="1"/>
        <end position="24"/>
    </location>
</feature>
<gene>
    <name evidence="2" type="ORF">PCLFYP37_02073</name>
</gene>
<dbReference type="EMBL" id="CACRUT010000015">
    <property type="protein sequence ID" value="VYU16171.1"/>
    <property type="molecule type" value="Genomic_DNA"/>
</dbReference>
<evidence type="ECO:0000313" key="2">
    <source>
        <dbReference type="EMBL" id="VYU16171.1"/>
    </source>
</evidence>
<dbReference type="AlphaFoldDB" id="A0A6N3CNC4"/>
<protein>
    <submittedName>
        <fullName evidence="2">Uncharacterized protein</fullName>
    </submittedName>
</protein>
<reference evidence="2" key="1">
    <citation type="submission" date="2019-11" db="EMBL/GenBank/DDBJ databases">
        <authorList>
            <person name="Feng L."/>
        </authorList>
    </citation>
    <scope>NUCLEOTIDE SEQUENCE</scope>
    <source>
        <strain evidence="2">PclaraLFYP37</strain>
    </source>
</reference>